<dbReference type="PROSITE" id="PS50011">
    <property type="entry name" value="PROTEIN_KINASE_DOM"/>
    <property type="match status" value="1"/>
</dbReference>
<feature type="transmembrane region" description="Helical" evidence="9">
    <location>
        <begin position="80"/>
        <end position="101"/>
    </location>
</feature>
<dbReference type="InterPro" id="IPR011009">
    <property type="entry name" value="Kinase-like_dom_sf"/>
</dbReference>
<evidence type="ECO:0000256" key="4">
    <source>
        <dbReference type="ARBA" id="ARBA00022692"/>
    </source>
</evidence>
<feature type="transmembrane region" description="Helical" evidence="9">
    <location>
        <begin position="46"/>
        <end position="68"/>
    </location>
</feature>
<dbReference type="Pfam" id="PF03169">
    <property type="entry name" value="OPT"/>
    <property type="match status" value="2"/>
</dbReference>
<keyword evidence="6" id="KW-0653">Protein transport</keyword>
<protein>
    <recommendedName>
        <fullName evidence="10">Protein kinase domain-containing protein</fullName>
    </recommendedName>
</protein>
<evidence type="ECO:0000256" key="1">
    <source>
        <dbReference type="ARBA" id="ARBA00004141"/>
    </source>
</evidence>
<dbReference type="OrthoDB" id="9986677at2759"/>
<dbReference type="InterPro" id="IPR008271">
    <property type="entry name" value="Ser/Thr_kinase_AS"/>
</dbReference>
<keyword evidence="8 9" id="KW-0472">Membrane</keyword>
<comment type="caution">
    <text evidence="11">The sequence shown here is derived from an EMBL/GenBank/DDBJ whole genome shotgun (WGS) entry which is preliminary data.</text>
</comment>
<reference evidence="11 12" key="1">
    <citation type="journal article" date="2020" name="IScience">
        <title>Genome Sequencing of the Endangered Kingdonia uniflora (Circaeasteraceae, Ranunculales) Reveals Potential Mechanisms of Evolutionary Specialization.</title>
        <authorList>
            <person name="Sun Y."/>
            <person name="Deng T."/>
            <person name="Zhang A."/>
            <person name="Moore M.J."/>
            <person name="Landis J.B."/>
            <person name="Lin N."/>
            <person name="Zhang H."/>
            <person name="Zhang X."/>
            <person name="Huang J."/>
            <person name="Zhang X."/>
            <person name="Sun H."/>
            <person name="Wang H."/>
        </authorList>
    </citation>
    <scope>NUCLEOTIDE SEQUENCE [LARGE SCALE GENOMIC DNA]</scope>
    <source>
        <strain evidence="11">TB1705</strain>
        <tissue evidence="11">Leaf</tissue>
    </source>
</reference>
<sequence length="503" mass="56270">MLLQFHSHYFLYLLNCKALHEVVARPKEGLSRLQFFFLVLASSFEYYIVPNYLFPSITALSIVCWIWKKSITAQQIGSDLFGLGVGSFALDWSTIAGFLGSPLASPGFAIINTMAGFFIILYVVIPTLYWTNTYEAKRFPIFSPHVFSADGQTYNVSLVLNEKGFNFNEQGYNGYSKVNLSIFFVLTYGLSFATLAATLSQWLSSMGELNVITLDFTTDRTILQQSKSAYRDQIGDVHTRLMKKNYKAIPQLWFYTRMVIVIVLSILTCEGFGVITATTNIQPGINVITELIIGYIYRGKPLANVSFKTYGYISMSQAITFLADFKLGHYMKIPPRSMFVVQEVHGHALVMTCSTMLPICKDESFLPHRDPCTSANVGTLTRAQYLSWSIRIKVAIGAAKGVSSLHNAESQVIYHDFKVANILLHVLSDFGLAKAGPIGDKTHVSTQVMDTKRYAAPEYVATVTEKGVPYIRDTKQVFSVPFPADNDLMATEKLELSTMKSFL</sequence>
<evidence type="ECO:0000313" key="11">
    <source>
        <dbReference type="EMBL" id="KAF6154463.1"/>
    </source>
</evidence>
<feature type="domain" description="Protein kinase" evidence="10">
    <location>
        <begin position="261"/>
        <end position="503"/>
    </location>
</feature>
<keyword evidence="5" id="KW-0571">Peptide transport</keyword>
<dbReference type="PANTHER" id="PTHR22601">
    <property type="entry name" value="ISP4 LIKE PROTEIN"/>
    <property type="match status" value="1"/>
</dbReference>
<evidence type="ECO:0000256" key="3">
    <source>
        <dbReference type="ARBA" id="ARBA00022448"/>
    </source>
</evidence>
<dbReference type="GO" id="GO:0004672">
    <property type="term" value="F:protein kinase activity"/>
    <property type="evidence" value="ECO:0007669"/>
    <property type="project" value="InterPro"/>
</dbReference>
<dbReference type="Pfam" id="PF00069">
    <property type="entry name" value="Pkinase"/>
    <property type="match status" value="1"/>
</dbReference>
<evidence type="ECO:0000256" key="7">
    <source>
        <dbReference type="ARBA" id="ARBA00022989"/>
    </source>
</evidence>
<evidence type="ECO:0000256" key="8">
    <source>
        <dbReference type="ARBA" id="ARBA00023136"/>
    </source>
</evidence>
<feature type="transmembrane region" description="Helical" evidence="9">
    <location>
        <begin position="107"/>
        <end position="130"/>
    </location>
</feature>
<proteinExistence type="inferred from homology"/>
<dbReference type="NCBIfam" id="TIGR00728">
    <property type="entry name" value="OPT_sfam"/>
    <property type="match status" value="1"/>
</dbReference>
<dbReference type="GO" id="GO:0005524">
    <property type="term" value="F:ATP binding"/>
    <property type="evidence" value="ECO:0007669"/>
    <property type="project" value="InterPro"/>
</dbReference>
<feature type="transmembrane region" description="Helical" evidence="9">
    <location>
        <begin position="252"/>
        <end position="275"/>
    </location>
</feature>
<comment type="subcellular location">
    <subcellularLocation>
        <location evidence="1">Membrane</location>
        <topology evidence="1">Multi-pass membrane protein</topology>
    </subcellularLocation>
</comment>
<dbReference type="InterPro" id="IPR000719">
    <property type="entry name" value="Prot_kinase_dom"/>
</dbReference>
<dbReference type="PROSITE" id="PS00108">
    <property type="entry name" value="PROTEIN_KINASE_ST"/>
    <property type="match status" value="1"/>
</dbReference>
<dbReference type="GO" id="GO:0035673">
    <property type="term" value="F:oligopeptide transmembrane transporter activity"/>
    <property type="evidence" value="ECO:0007669"/>
    <property type="project" value="InterPro"/>
</dbReference>
<dbReference type="EMBL" id="JACGCM010001497">
    <property type="protein sequence ID" value="KAF6154463.1"/>
    <property type="molecule type" value="Genomic_DNA"/>
</dbReference>
<dbReference type="InterPro" id="IPR004813">
    <property type="entry name" value="OPT"/>
</dbReference>
<dbReference type="Gene3D" id="1.10.510.10">
    <property type="entry name" value="Transferase(Phosphotransferase) domain 1"/>
    <property type="match status" value="1"/>
</dbReference>
<keyword evidence="7 9" id="KW-1133">Transmembrane helix</keyword>
<dbReference type="Proteomes" id="UP000541444">
    <property type="component" value="Unassembled WGS sequence"/>
</dbReference>
<evidence type="ECO:0000256" key="2">
    <source>
        <dbReference type="ARBA" id="ARBA00005484"/>
    </source>
</evidence>
<evidence type="ECO:0000256" key="9">
    <source>
        <dbReference type="SAM" id="Phobius"/>
    </source>
</evidence>
<name>A0A7J7MHS7_9MAGN</name>
<dbReference type="SUPFAM" id="SSF56112">
    <property type="entry name" value="Protein kinase-like (PK-like)"/>
    <property type="match status" value="1"/>
</dbReference>
<feature type="transmembrane region" description="Helical" evidence="9">
    <location>
        <begin position="180"/>
        <end position="203"/>
    </location>
</feature>
<dbReference type="InterPro" id="IPR004648">
    <property type="entry name" value="Oligpept_transpt"/>
</dbReference>
<dbReference type="AlphaFoldDB" id="A0A7J7MHS7"/>
<evidence type="ECO:0000259" key="10">
    <source>
        <dbReference type="PROSITE" id="PS50011"/>
    </source>
</evidence>
<evidence type="ECO:0000256" key="5">
    <source>
        <dbReference type="ARBA" id="ARBA00022856"/>
    </source>
</evidence>
<evidence type="ECO:0000313" key="12">
    <source>
        <dbReference type="Proteomes" id="UP000541444"/>
    </source>
</evidence>
<accession>A0A7J7MHS7</accession>
<comment type="similarity">
    <text evidence="2">Belongs to the oligopeptide OPT transporter (TC 2.A.67.1) family.</text>
</comment>
<keyword evidence="4 9" id="KW-0812">Transmembrane</keyword>
<evidence type="ECO:0000256" key="6">
    <source>
        <dbReference type="ARBA" id="ARBA00022927"/>
    </source>
</evidence>
<dbReference type="GO" id="GO:0015031">
    <property type="term" value="P:protein transport"/>
    <property type="evidence" value="ECO:0007669"/>
    <property type="project" value="UniProtKB-KW"/>
</dbReference>
<keyword evidence="12" id="KW-1185">Reference proteome</keyword>
<gene>
    <name evidence="11" type="ORF">GIB67_028355</name>
</gene>
<organism evidence="11 12">
    <name type="scientific">Kingdonia uniflora</name>
    <dbReference type="NCBI Taxonomy" id="39325"/>
    <lineage>
        <taxon>Eukaryota</taxon>
        <taxon>Viridiplantae</taxon>
        <taxon>Streptophyta</taxon>
        <taxon>Embryophyta</taxon>
        <taxon>Tracheophyta</taxon>
        <taxon>Spermatophyta</taxon>
        <taxon>Magnoliopsida</taxon>
        <taxon>Ranunculales</taxon>
        <taxon>Circaeasteraceae</taxon>
        <taxon>Kingdonia</taxon>
    </lineage>
</organism>
<dbReference type="GO" id="GO:0016020">
    <property type="term" value="C:membrane"/>
    <property type="evidence" value="ECO:0007669"/>
    <property type="project" value="UniProtKB-SubCell"/>
</dbReference>
<keyword evidence="3" id="KW-0813">Transport</keyword>